<dbReference type="EMBL" id="QZAF01000417">
    <property type="protein sequence ID" value="THV67324.1"/>
    <property type="molecule type" value="Genomic_DNA"/>
</dbReference>
<dbReference type="InterPro" id="IPR032675">
    <property type="entry name" value="LRR_dom_sf"/>
</dbReference>
<evidence type="ECO:0000313" key="2">
    <source>
        <dbReference type="Proteomes" id="UP000304951"/>
    </source>
</evidence>
<sequence length="453" mass="51059">MAAEQVLTSPELLSKIIGRLPYGSSLCSAARVNSTWFDLATNVVWGSAHQISVIPSPKRLADVKRARRQLYASKLRYLNFSDNMDCTIHSLFHGLRFPRMTDLVLTEDGQSEGTYCPVAQYLQPNLKRLEFQDWSDELTTTLLDDVAEKCPHLQRVDLRSSGHSIRPTDLVEFFFKLPALRYVGLDISRRLLTKDVLLQLSRIQSLVTLELSSSIKGDDAFQHVIEHNPNPFAGLKFAHLRMRSPAIPFMVQAFHTIVTLTLTLEDSGAHALNHVSKMKSLNALNIQYRQDNTIDLDSLMSLRSLSQLQHFGIGPEDKDGMAALDEDMTEGDFDLFITGFPSLIGFNFTLNHPLMVQSLSCLEKRCPKLRWITLGKCWDLSSLVSIPAPLFPNIHGIHIFLDEADIDRWATPAQLAGIIDNHAPKLTYFNVITDGNYSLGLREAWRALRGKYP</sequence>
<evidence type="ECO:0008006" key="3">
    <source>
        <dbReference type="Google" id="ProtNLM"/>
    </source>
</evidence>
<dbReference type="SUPFAM" id="SSF52047">
    <property type="entry name" value="RNI-like"/>
    <property type="match status" value="1"/>
</dbReference>
<accession>A0A4S8SAC5</accession>
<dbReference type="AlphaFoldDB" id="A0A4S8SAC5"/>
<evidence type="ECO:0000313" key="1">
    <source>
        <dbReference type="EMBL" id="THV67324.1"/>
    </source>
</evidence>
<comment type="caution">
    <text evidence="1">The sequence shown here is derived from an EMBL/GenBank/DDBJ whole genome shotgun (WGS) entry which is preliminary data.</text>
</comment>
<gene>
    <name evidence="1" type="ORF">D6D28_07572</name>
</gene>
<dbReference type="Proteomes" id="UP000304951">
    <property type="component" value="Unassembled WGS sequence"/>
</dbReference>
<organism evidence="1 2">
    <name type="scientific">Aureobasidium pullulans</name>
    <name type="common">Black yeast</name>
    <name type="synonym">Pullularia pullulans</name>
    <dbReference type="NCBI Taxonomy" id="5580"/>
    <lineage>
        <taxon>Eukaryota</taxon>
        <taxon>Fungi</taxon>
        <taxon>Dikarya</taxon>
        <taxon>Ascomycota</taxon>
        <taxon>Pezizomycotina</taxon>
        <taxon>Dothideomycetes</taxon>
        <taxon>Dothideomycetidae</taxon>
        <taxon>Dothideales</taxon>
        <taxon>Saccotheciaceae</taxon>
        <taxon>Aureobasidium</taxon>
    </lineage>
</organism>
<proteinExistence type="predicted"/>
<dbReference type="Gene3D" id="3.80.10.10">
    <property type="entry name" value="Ribonuclease Inhibitor"/>
    <property type="match status" value="1"/>
</dbReference>
<reference evidence="1 2" key="1">
    <citation type="submission" date="2018-10" db="EMBL/GenBank/DDBJ databases">
        <title>Fifty Aureobasidium pullulans genomes reveal a recombining polyextremotolerant generalist.</title>
        <authorList>
            <person name="Gostincar C."/>
            <person name="Turk M."/>
            <person name="Zajc J."/>
            <person name="Gunde-Cimerman N."/>
        </authorList>
    </citation>
    <scope>NUCLEOTIDE SEQUENCE [LARGE SCALE GENOMIC DNA]</scope>
    <source>
        <strain evidence="1 2">EXF-11900</strain>
    </source>
</reference>
<protein>
    <recommendedName>
        <fullName evidence="3">F-box domain-containing protein</fullName>
    </recommendedName>
</protein>
<name>A0A4S8SAC5_AURPU</name>